<dbReference type="Proteomes" id="UP000006790">
    <property type="component" value="Chromosome 3"/>
</dbReference>
<dbReference type="GO" id="GO:0005743">
    <property type="term" value="C:mitochondrial inner membrane"/>
    <property type="evidence" value="ECO:0007669"/>
    <property type="project" value="EnsemblFungi"/>
</dbReference>
<evidence type="ECO:0000313" key="1">
    <source>
        <dbReference type="EMBL" id="AET38604.1"/>
    </source>
</evidence>
<dbReference type="AlphaFoldDB" id="G8JR35"/>
<dbReference type="KEGG" id="erc:Ecym_3095"/>
<keyword evidence="2" id="KW-1185">Reference proteome</keyword>
<gene>
    <name evidence="1" type="ordered locus">Ecym_3095</name>
</gene>
<reference evidence="2" key="1">
    <citation type="journal article" date="2012" name="G3 (Bethesda)">
        <title>Pichia sorbitophila, an interspecies yeast hybrid reveals early steps of genome resolution following polyploidization.</title>
        <authorList>
            <person name="Leh Louis V."/>
            <person name="Despons L."/>
            <person name="Friedrich A."/>
            <person name="Martin T."/>
            <person name="Durrens P."/>
            <person name="Casaregola S."/>
            <person name="Neuveglise C."/>
            <person name="Fairhead C."/>
            <person name="Marck C."/>
            <person name="Cruz J.A."/>
            <person name="Straub M.L."/>
            <person name="Kugler V."/>
            <person name="Sacerdot C."/>
            <person name="Uzunov Z."/>
            <person name="Thierry A."/>
            <person name="Weiss S."/>
            <person name="Bleykasten C."/>
            <person name="De Montigny J."/>
            <person name="Jacques N."/>
            <person name="Jung P."/>
            <person name="Lemaire M."/>
            <person name="Mallet S."/>
            <person name="Morel G."/>
            <person name="Richard G.F."/>
            <person name="Sarkar A."/>
            <person name="Savel G."/>
            <person name="Schacherer J."/>
            <person name="Seret M.L."/>
            <person name="Talla E."/>
            <person name="Samson G."/>
            <person name="Jubin C."/>
            <person name="Poulain J."/>
            <person name="Vacherie B."/>
            <person name="Barbe V."/>
            <person name="Pelletier E."/>
            <person name="Sherman D.J."/>
            <person name="Westhof E."/>
            <person name="Weissenbach J."/>
            <person name="Baret P.V."/>
            <person name="Wincker P."/>
            <person name="Gaillardin C."/>
            <person name="Dujon B."/>
            <person name="Souciet J.L."/>
        </authorList>
    </citation>
    <scope>NUCLEOTIDE SEQUENCE [LARGE SCALE GENOMIC DNA]</scope>
    <source>
        <strain evidence="2">CBS 270.75 / DBVPG 7215 / KCTC 17166 / NRRL Y-17582</strain>
    </source>
</reference>
<dbReference type="GO" id="GO:0042407">
    <property type="term" value="P:cristae formation"/>
    <property type="evidence" value="ECO:0007669"/>
    <property type="project" value="EnsemblFungi"/>
</dbReference>
<dbReference type="PANTHER" id="PTHR28207">
    <property type="entry name" value="ATP SYNTHASE SUBUNIT H, MITOCHONDRIAL"/>
    <property type="match status" value="1"/>
</dbReference>
<organism evidence="1 2">
    <name type="scientific">Eremothecium cymbalariae (strain CBS 270.75 / DBVPG 7215 / KCTC 17166 / NRRL Y-17582)</name>
    <name type="common">Yeast</name>
    <dbReference type="NCBI Taxonomy" id="931890"/>
    <lineage>
        <taxon>Eukaryota</taxon>
        <taxon>Fungi</taxon>
        <taxon>Dikarya</taxon>
        <taxon>Ascomycota</taxon>
        <taxon>Saccharomycotina</taxon>
        <taxon>Saccharomycetes</taxon>
        <taxon>Saccharomycetales</taxon>
        <taxon>Saccharomycetaceae</taxon>
        <taxon>Eremothecium</taxon>
    </lineage>
</organism>
<dbReference type="OrthoDB" id="274752at2759"/>
<dbReference type="GeneID" id="11468676"/>
<dbReference type="GO" id="GO:0016887">
    <property type="term" value="F:ATP hydrolysis activity"/>
    <property type="evidence" value="ECO:0007669"/>
    <property type="project" value="EnsemblFungi"/>
</dbReference>
<evidence type="ECO:0008006" key="3">
    <source>
        <dbReference type="Google" id="ProtNLM"/>
    </source>
</evidence>
<dbReference type="RefSeq" id="XP_003645421.1">
    <property type="nucleotide sequence ID" value="XM_003645373.1"/>
</dbReference>
<name>G8JR35_ERECY</name>
<dbReference type="Pfam" id="PF10775">
    <property type="entry name" value="ATP_sub_h"/>
    <property type="match status" value="1"/>
</dbReference>
<dbReference type="PANTHER" id="PTHR28207:SF1">
    <property type="entry name" value="ATP SYNTHASE SUBUNIT H, MITOCHONDRIAL"/>
    <property type="match status" value="1"/>
</dbReference>
<sequence length="118" mass="12920">MFVQLSKRLVTRSAGAARGFSLSVARRDLVQDLYLKELRNTKVASMTSQDAQGSVKPWVLPSKPSAPEFGLSGAVDELNAYEAQEVETVGEQEAAETTEAAEGDWLVLEEVEEKDSHH</sequence>
<dbReference type="OMA" id="GHVQKFT"/>
<dbReference type="GO" id="GO:0046933">
    <property type="term" value="F:proton-transporting ATP synthase activity, rotational mechanism"/>
    <property type="evidence" value="ECO:0007669"/>
    <property type="project" value="EnsemblFungi"/>
</dbReference>
<dbReference type="STRING" id="931890.G8JR35"/>
<dbReference type="InParanoid" id="G8JR35"/>
<proteinExistence type="predicted"/>
<protein>
    <recommendedName>
        <fullName evidence="3">ATP synthase subunit H, mitochondrial</fullName>
    </recommendedName>
</protein>
<dbReference type="GO" id="GO:0033615">
    <property type="term" value="P:mitochondrial proton-transporting ATP synthase complex assembly"/>
    <property type="evidence" value="ECO:0007669"/>
    <property type="project" value="EnsemblFungi"/>
</dbReference>
<dbReference type="eggNOG" id="ENOG502SDW5">
    <property type="taxonomic scope" value="Eukaryota"/>
</dbReference>
<dbReference type="FunCoup" id="G8JR35">
    <property type="interactions" value="144"/>
</dbReference>
<dbReference type="EMBL" id="CP002499">
    <property type="protein sequence ID" value="AET38604.1"/>
    <property type="molecule type" value="Genomic_DNA"/>
</dbReference>
<evidence type="ECO:0000313" key="2">
    <source>
        <dbReference type="Proteomes" id="UP000006790"/>
    </source>
</evidence>
<dbReference type="GO" id="GO:0045259">
    <property type="term" value="C:proton-transporting ATP synthase complex"/>
    <property type="evidence" value="ECO:0007669"/>
    <property type="project" value="EnsemblFungi"/>
</dbReference>
<dbReference type="InterPro" id="IPR019711">
    <property type="entry name" value="ATP_synth_F0_suH"/>
</dbReference>
<dbReference type="HOGENOM" id="CLU_122989_1_0_1"/>
<accession>G8JR35</accession>